<feature type="transmembrane region" description="Helical" evidence="1">
    <location>
        <begin position="72"/>
        <end position="91"/>
    </location>
</feature>
<dbReference type="EMBL" id="LIAE01006480">
    <property type="protein sequence ID" value="PAV89030.1"/>
    <property type="molecule type" value="Genomic_DNA"/>
</dbReference>
<keyword evidence="1" id="KW-1133">Transmembrane helix</keyword>
<sequence>MLLSLLLLFVIVLPEPFLELPLSLFVLLECISSSLSPPFLPVPFVFLLISLHLPPVFLITLLSVSPCISFQFLHFLFVSPVIFPLRLPALIQHFPVIFSLSLQISQFPLLLLEFLLIPLQLLLVLFFLPFISEHFNRFKSIK</sequence>
<keyword evidence="1" id="KW-0472">Membrane</keyword>
<evidence type="ECO:0000256" key="1">
    <source>
        <dbReference type="SAM" id="Phobius"/>
    </source>
</evidence>
<name>A0A2A2LS89_9BILA</name>
<protein>
    <submittedName>
        <fullName evidence="2">Uncharacterized protein</fullName>
    </submittedName>
</protein>
<proteinExistence type="predicted"/>
<organism evidence="2 3">
    <name type="scientific">Diploscapter pachys</name>
    <dbReference type="NCBI Taxonomy" id="2018661"/>
    <lineage>
        <taxon>Eukaryota</taxon>
        <taxon>Metazoa</taxon>
        <taxon>Ecdysozoa</taxon>
        <taxon>Nematoda</taxon>
        <taxon>Chromadorea</taxon>
        <taxon>Rhabditida</taxon>
        <taxon>Rhabditina</taxon>
        <taxon>Rhabditomorpha</taxon>
        <taxon>Rhabditoidea</taxon>
        <taxon>Rhabditidae</taxon>
        <taxon>Diploscapter</taxon>
    </lineage>
</organism>
<keyword evidence="3" id="KW-1185">Reference proteome</keyword>
<dbReference type="Proteomes" id="UP000218231">
    <property type="component" value="Unassembled WGS sequence"/>
</dbReference>
<evidence type="ECO:0000313" key="2">
    <source>
        <dbReference type="EMBL" id="PAV89030.1"/>
    </source>
</evidence>
<gene>
    <name evidence="2" type="ORF">WR25_14967</name>
</gene>
<comment type="caution">
    <text evidence="2">The sequence shown here is derived from an EMBL/GenBank/DDBJ whole genome shotgun (WGS) entry which is preliminary data.</text>
</comment>
<evidence type="ECO:0000313" key="3">
    <source>
        <dbReference type="Proteomes" id="UP000218231"/>
    </source>
</evidence>
<dbReference type="AlphaFoldDB" id="A0A2A2LS89"/>
<feature type="transmembrane region" description="Helical" evidence="1">
    <location>
        <begin position="38"/>
        <end position="60"/>
    </location>
</feature>
<feature type="transmembrane region" description="Helical" evidence="1">
    <location>
        <begin position="111"/>
        <end position="132"/>
    </location>
</feature>
<reference evidence="2 3" key="1">
    <citation type="journal article" date="2017" name="Curr. Biol.">
        <title>Genome architecture and evolution of a unichromosomal asexual nematode.</title>
        <authorList>
            <person name="Fradin H."/>
            <person name="Zegar C."/>
            <person name="Gutwein M."/>
            <person name="Lucas J."/>
            <person name="Kovtun M."/>
            <person name="Corcoran D."/>
            <person name="Baugh L.R."/>
            <person name="Kiontke K."/>
            <person name="Gunsalus K."/>
            <person name="Fitch D.H."/>
            <person name="Piano F."/>
        </authorList>
    </citation>
    <scope>NUCLEOTIDE SEQUENCE [LARGE SCALE GENOMIC DNA]</scope>
    <source>
        <strain evidence="2">PF1309</strain>
    </source>
</reference>
<keyword evidence="1" id="KW-0812">Transmembrane</keyword>
<accession>A0A2A2LS89</accession>